<dbReference type="Proteomes" id="UP001519272">
    <property type="component" value="Unassembled WGS sequence"/>
</dbReference>
<sequence>MISTAYNSTPTILSNQDKSSEKENELKKKIAEYTSKGQQNQYSAQKALNYEILMNELNKSKKEK</sequence>
<feature type="compositionally biased region" description="Polar residues" evidence="1">
    <location>
        <begin position="1"/>
        <end position="17"/>
    </location>
</feature>
<protein>
    <submittedName>
        <fullName evidence="2">Uncharacterized protein</fullName>
    </submittedName>
</protein>
<keyword evidence="3" id="KW-1185">Reference proteome</keyword>
<evidence type="ECO:0000313" key="3">
    <source>
        <dbReference type="Proteomes" id="UP001519272"/>
    </source>
</evidence>
<dbReference type="RefSeq" id="WP_210090380.1">
    <property type="nucleotide sequence ID" value="NZ_JAGGKG010000018.1"/>
</dbReference>
<proteinExistence type="predicted"/>
<comment type="caution">
    <text evidence="2">The sequence shown here is derived from an EMBL/GenBank/DDBJ whole genome shotgun (WGS) entry which is preliminary data.</text>
</comment>
<feature type="region of interest" description="Disordered" evidence="1">
    <location>
        <begin position="1"/>
        <end position="25"/>
    </location>
</feature>
<name>A0ABS4FW31_9BACL</name>
<evidence type="ECO:0000256" key="1">
    <source>
        <dbReference type="SAM" id="MobiDB-lite"/>
    </source>
</evidence>
<accession>A0ABS4FW31</accession>
<dbReference type="EMBL" id="JAGGKG010000018">
    <property type="protein sequence ID" value="MBP1906787.1"/>
    <property type="molecule type" value="Genomic_DNA"/>
</dbReference>
<reference evidence="2 3" key="1">
    <citation type="submission" date="2021-03" db="EMBL/GenBank/DDBJ databases">
        <title>Genomic Encyclopedia of Type Strains, Phase IV (KMG-IV): sequencing the most valuable type-strain genomes for metagenomic binning, comparative biology and taxonomic classification.</title>
        <authorList>
            <person name="Goeker M."/>
        </authorList>
    </citation>
    <scope>NUCLEOTIDE SEQUENCE [LARGE SCALE GENOMIC DNA]</scope>
    <source>
        <strain evidence="2 3">DSM 14349</strain>
    </source>
</reference>
<gene>
    <name evidence="2" type="ORF">J2Z32_003451</name>
</gene>
<organism evidence="2 3">
    <name type="scientific">Paenibacillus turicensis</name>
    <dbReference type="NCBI Taxonomy" id="160487"/>
    <lineage>
        <taxon>Bacteria</taxon>
        <taxon>Bacillati</taxon>
        <taxon>Bacillota</taxon>
        <taxon>Bacilli</taxon>
        <taxon>Bacillales</taxon>
        <taxon>Paenibacillaceae</taxon>
        <taxon>Paenibacillus</taxon>
    </lineage>
</organism>
<evidence type="ECO:0000313" key="2">
    <source>
        <dbReference type="EMBL" id="MBP1906787.1"/>
    </source>
</evidence>